<comment type="caution">
    <text evidence="3">The sequence shown here is derived from an EMBL/GenBank/DDBJ whole genome shotgun (WGS) entry which is preliminary data.</text>
</comment>
<dbReference type="EMBL" id="JBHPBY010000077">
    <property type="protein sequence ID" value="MFC1850121.1"/>
    <property type="molecule type" value="Genomic_DNA"/>
</dbReference>
<dbReference type="PANTHER" id="PTHR23222:SF0">
    <property type="entry name" value="PROHIBITIN 1"/>
    <property type="match status" value="1"/>
</dbReference>
<proteinExistence type="predicted"/>
<dbReference type="SMART" id="SM00244">
    <property type="entry name" value="PHB"/>
    <property type="match status" value="1"/>
</dbReference>
<accession>A0ABV6YVA3</accession>
<evidence type="ECO:0000256" key="1">
    <source>
        <dbReference type="SAM" id="Coils"/>
    </source>
</evidence>
<dbReference type="InterPro" id="IPR000163">
    <property type="entry name" value="Prohibitin"/>
</dbReference>
<evidence type="ECO:0000313" key="4">
    <source>
        <dbReference type="Proteomes" id="UP001594351"/>
    </source>
</evidence>
<dbReference type="PANTHER" id="PTHR23222">
    <property type="entry name" value="PROHIBITIN"/>
    <property type="match status" value="1"/>
</dbReference>
<gene>
    <name evidence="3" type="ORF">ACFL27_08020</name>
</gene>
<dbReference type="InterPro" id="IPR001107">
    <property type="entry name" value="Band_7"/>
</dbReference>
<dbReference type="Pfam" id="PF01145">
    <property type="entry name" value="Band_7"/>
    <property type="match status" value="1"/>
</dbReference>
<feature type="domain" description="Band 7" evidence="2">
    <location>
        <begin position="37"/>
        <end position="213"/>
    </location>
</feature>
<dbReference type="InterPro" id="IPR036013">
    <property type="entry name" value="Band_7/SPFH_dom_sf"/>
</dbReference>
<evidence type="ECO:0000259" key="2">
    <source>
        <dbReference type="SMART" id="SM00244"/>
    </source>
</evidence>
<keyword evidence="4" id="KW-1185">Reference proteome</keyword>
<dbReference type="Proteomes" id="UP001594351">
    <property type="component" value="Unassembled WGS sequence"/>
</dbReference>
<dbReference type="SUPFAM" id="SSF117892">
    <property type="entry name" value="Band 7/SPFH domain"/>
    <property type="match status" value="1"/>
</dbReference>
<reference evidence="3 4" key="1">
    <citation type="submission" date="2024-09" db="EMBL/GenBank/DDBJ databases">
        <title>Laminarin stimulates single cell rates of sulfate reduction while oxygen inhibits transcriptomic activity in coastal marine sediment.</title>
        <authorList>
            <person name="Lindsay M."/>
            <person name="Orcutt B."/>
            <person name="Emerson D."/>
            <person name="Stepanauskas R."/>
            <person name="D'Angelo T."/>
        </authorList>
    </citation>
    <scope>NUCLEOTIDE SEQUENCE [LARGE SCALE GENOMIC DNA]</scope>
    <source>
        <strain evidence="3">SAG AM-311-K15</strain>
    </source>
</reference>
<organism evidence="3 4">
    <name type="scientific">candidate division CSSED10-310 bacterium</name>
    <dbReference type="NCBI Taxonomy" id="2855610"/>
    <lineage>
        <taxon>Bacteria</taxon>
        <taxon>Bacteria division CSSED10-310</taxon>
    </lineage>
</organism>
<evidence type="ECO:0000313" key="3">
    <source>
        <dbReference type="EMBL" id="MFC1850121.1"/>
    </source>
</evidence>
<protein>
    <submittedName>
        <fullName evidence="3">SPFH domain-containing protein</fullName>
    </submittedName>
</protein>
<name>A0ABV6YVA3_UNCC1</name>
<sequence length="361" mass="40712">MMKAKQRATIIPICCILMLLLILPGCIVPRTTGPNEVGVLVVKWNPLGVQGVVDKFYPEGTTNFFVPLITEWRKFSSKRRNIEMTLKAKTNDDREREDLLFKTIDGNDLSLDVIITYNIIKEKAPYILKYIATNDEQLELNIVRTISRSKPRDIFGELTTEEFYVAENRLQKAQKVKEVLNNILQPYGIEVTEVRTKDYRYNPSYQNAIEQRKIADQRAEQNKAAARAAEQEYKRKIEEAIGEVNKMTAEVDGKFLRGKIDADAYFIRQGKIAQAIEVEGRTDAEALKKMTEALAGPGGENLVKMKVAEALKDKNILLLPLAGGGLDLKTTDVNRLLEVYGLQKAKETKAATPLPPAEQEP</sequence>
<dbReference type="Gene3D" id="3.30.479.30">
    <property type="entry name" value="Band 7 domain"/>
    <property type="match status" value="1"/>
</dbReference>
<keyword evidence="1" id="KW-0175">Coiled coil</keyword>
<feature type="coiled-coil region" evidence="1">
    <location>
        <begin position="212"/>
        <end position="250"/>
    </location>
</feature>